<feature type="non-terminal residue" evidence="2">
    <location>
        <position position="261"/>
    </location>
</feature>
<evidence type="ECO:0000313" key="2">
    <source>
        <dbReference type="EMBL" id="CAI0558100.1"/>
    </source>
</evidence>
<reference evidence="2" key="1">
    <citation type="submission" date="2022-08" db="EMBL/GenBank/DDBJ databases">
        <authorList>
            <person name="Gutierrez-Valencia J."/>
        </authorList>
    </citation>
    <scope>NUCLEOTIDE SEQUENCE</scope>
</reference>
<dbReference type="AlphaFoldDB" id="A0AAV0RKD6"/>
<dbReference type="EMBL" id="CAMGYJ010000011">
    <property type="protein sequence ID" value="CAI0558100.1"/>
    <property type="molecule type" value="Genomic_DNA"/>
</dbReference>
<proteinExistence type="predicted"/>
<evidence type="ECO:0000313" key="3">
    <source>
        <dbReference type="Proteomes" id="UP001154282"/>
    </source>
</evidence>
<dbReference type="Proteomes" id="UP001154282">
    <property type="component" value="Unassembled WGS sequence"/>
</dbReference>
<organism evidence="2 3">
    <name type="scientific">Linum tenue</name>
    <dbReference type="NCBI Taxonomy" id="586396"/>
    <lineage>
        <taxon>Eukaryota</taxon>
        <taxon>Viridiplantae</taxon>
        <taxon>Streptophyta</taxon>
        <taxon>Embryophyta</taxon>
        <taxon>Tracheophyta</taxon>
        <taxon>Spermatophyta</taxon>
        <taxon>Magnoliopsida</taxon>
        <taxon>eudicotyledons</taxon>
        <taxon>Gunneridae</taxon>
        <taxon>Pentapetalae</taxon>
        <taxon>rosids</taxon>
        <taxon>fabids</taxon>
        <taxon>Malpighiales</taxon>
        <taxon>Linaceae</taxon>
        <taxon>Linum</taxon>
    </lineage>
</organism>
<gene>
    <name evidence="2" type="ORF">LITE_LOCUS48627</name>
</gene>
<feature type="non-terminal residue" evidence="2">
    <location>
        <position position="1"/>
    </location>
</feature>
<name>A0AAV0RKD6_9ROSI</name>
<keyword evidence="3" id="KW-1185">Reference proteome</keyword>
<evidence type="ECO:0000256" key="1">
    <source>
        <dbReference type="SAM" id="MobiDB-lite"/>
    </source>
</evidence>
<comment type="caution">
    <text evidence="2">The sequence shown here is derived from an EMBL/GenBank/DDBJ whole genome shotgun (WGS) entry which is preliminary data.</text>
</comment>
<sequence>SSALNPCQPPDDLKSSPAGKAGWAGEGRRETERRRQKGFPYLRSLLGPTISNEIGGCQDGDNDCDGEVRKLKINGSGGEQSSKETDPAGDQWWQCGKLNSRNMAADLEYCRRQRKLGYQACYPPLSELSSLDPFLMMDEFSDLLALMHSRRSGTTLRTRASNHEIQSHLHSHRYYPVYHLGCLPLLWHCDILRRAAEAGGLLPNAMITNSDGSEENSLSLPVRVVANGCGIPCIDLRPVRSELSTAMEADLVLVPESIVEL</sequence>
<protein>
    <submittedName>
        <fullName evidence="2">Uncharacterized protein</fullName>
    </submittedName>
</protein>
<feature type="region of interest" description="Disordered" evidence="1">
    <location>
        <begin position="69"/>
        <end position="89"/>
    </location>
</feature>
<accession>A0AAV0RKD6</accession>
<feature type="region of interest" description="Disordered" evidence="1">
    <location>
        <begin position="1"/>
        <end position="38"/>
    </location>
</feature>